<reference evidence="2 3" key="1">
    <citation type="submission" date="2019-10" db="EMBL/GenBank/DDBJ databases">
        <title>Streptococcus mitis of the oral and urogenital tracts.</title>
        <authorList>
            <person name="Price T."/>
            <person name="Mores C.R."/>
            <person name="Putonti C."/>
            <person name="Wolfe A.J."/>
        </authorList>
    </citation>
    <scope>NUCLEOTIDE SEQUENCE [LARGE SCALE GENOMIC DNA]</scope>
    <source>
        <strain evidence="2 3">SM10</strain>
    </source>
</reference>
<comment type="caution">
    <text evidence="2">The sequence shown here is derived from an EMBL/GenBank/DDBJ whole genome shotgun (WGS) entry which is preliminary data.</text>
</comment>
<evidence type="ECO:0008006" key="4">
    <source>
        <dbReference type="Google" id="ProtNLM"/>
    </source>
</evidence>
<gene>
    <name evidence="2" type="ORF">GEZ84_05400</name>
</gene>
<evidence type="ECO:0000313" key="3">
    <source>
        <dbReference type="Proteomes" id="UP000438885"/>
    </source>
</evidence>
<feature type="transmembrane region" description="Helical" evidence="1">
    <location>
        <begin position="332"/>
        <end position="350"/>
    </location>
</feature>
<sequence length="475" mass="55702">MKKEKMIAFSFSLFLGIITWFTLATSVRKGLPLLDASIFEYFGYAMSHGQRMYLDLFDHKGPVIFLINYLGYSIGASLGIKILYLVSLIVFFYIGYYISRLFTGIRNSFVVLVITFIIFESFFEGGWGLEGYILPCLTYSLYIFLKYFLEDKINKYEIILSGFSFAVVLFTKANMIGIWLIFSLLVTIKLIYQKQFSIFLKYIALFITGSALFIVPLCCFLWFQGSLKEMFYQSVVMNFIYSKGSGYLTVMEMIKWYMNQVNVLQLNLMIVIAMIAVWKQYGIKILFYNGAFIFCLMLALISKRAYLHYLIVLIPLFIPYISVAINKFMNKSSLLCFLIFTIGLVFIYWGPIHGIKDRVTNRSIDYSVNEKEVADYIHQHTNEQDRIYSHRLNGIIYLYSERLSSTKFFFVPSLKDETPIIDSFKESFKMNLPKYIVFDSKWDYGRLTDSFIKELIQKNYHEEKQIDTMKIYQIN</sequence>
<proteinExistence type="predicted"/>
<feature type="transmembrane region" description="Helical" evidence="1">
    <location>
        <begin position="69"/>
        <end position="94"/>
    </location>
</feature>
<accession>A0A6I1TVQ1</accession>
<protein>
    <recommendedName>
        <fullName evidence="4">Glycosyltransferase RgtA/B/C/D-like domain-containing protein</fullName>
    </recommendedName>
</protein>
<feature type="transmembrane region" description="Helical" evidence="1">
    <location>
        <begin position="256"/>
        <end position="278"/>
    </location>
</feature>
<dbReference type="Proteomes" id="UP000438885">
    <property type="component" value="Unassembled WGS sequence"/>
</dbReference>
<keyword evidence="1" id="KW-0472">Membrane</keyword>
<evidence type="ECO:0000256" key="1">
    <source>
        <dbReference type="SAM" id="Phobius"/>
    </source>
</evidence>
<keyword evidence="1" id="KW-0812">Transmembrane</keyword>
<dbReference type="AlphaFoldDB" id="A0A6I1TVQ1"/>
<organism evidence="2 3">
    <name type="scientific">Streptococcus mitis</name>
    <dbReference type="NCBI Taxonomy" id="28037"/>
    <lineage>
        <taxon>Bacteria</taxon>
        <taxon>Bacillati</taxon>
        <taxon>Bacillota</taxon>
        <taxon>Bacilli</taxon>
        <taxon>Lactobacillales</taxon>
        <taxon>Streptococcaceae</taxon>
        <taxon>Streptococcus</taxon>
        <taxon>Streptococcus mitis group</taxon>
    </lineage>
</organism>
<dbReference type="EMBL" id="WIJP01000007">
    <property type="protein sequence ID" value="MQQ29811.1"/>
    <property type="molecule type" value="Genomic_DNA"/>
</dbReference>
<feature type="transmembrane region" description="Helical" evidence="1">
    <location>
        <begin position="285"/>
        <end position="301"/>
    </location>
</feature>
<keyword evidence="1" id="KW-1133">Transmembrane helix</keyword>
<feature type="transmembrane region" description="Helical" evidence="1">
    <location>
        <begin position="202"/>
        <end position="223"/>
    </location>
</feature>
<dbReference type="RefSeq" id="WP_153223776.1">
    <property type="nucleotide sequence ID" value="NZ_CAMHPY010000019.1"/>
</dbReference>
<feature type="transmembrane region" description="Helical" evidence="1">
    <location>
        <begin position="158"/>
        <end position="182"/>
    </location>
</feature>
<feature type="transmembrane region" description="Helical" evidence="1">
    <location>
        <begin position="307"/>
        <end position="325"/>
    </location>
</feature>
<name>A0A6I1TVQ1_STRMT</name>
<evidence type="ECO:0000313" key="2">
    <source>
        <dbReference type="EMBL" id="MQQ29811.1"/>
    </source>
</evidence>